<gene>
    <name evidence="1" type="ORF">S03H2_11443</name>
</gene>
<name>X1FAZ6_9ZZZZ</name>
<comment type="caution">
    <text evidence="1">The sequence shown here is derived from an EMBL/GenBank/DDBJ whole genome shotgun (WGS) entry which is preliminary data.</text>
</comment>
<evidence type="ECO:0000313" key="1">
    <source>
        <dbReference type="EMBL" id="GAH42127.1"/>
    </source>
</evidence>
<reference evidence="1" key="1">
    <citation type="journal article" date="2014" name="Front. Microbiol.">
        <title>High frequency of phylogenetically diverse reductive dehalogenase-homologous genes in deep subseafloor sedimentary metagenomes.</title>
        <authorList>
            <person name="Kawai M."/>
            <person name="Futagami T."/>
            <person name="Toyoda A."/>
            <person name="Takaki Y."/>
            <person name="Nishi S."/>
            <person name="Hori S."/>
            <person name="Arai W."/>
            <person name="Tsubouchi T."/>
            <person name="Morono Y."/>
            <person name="Uchiyama I."/>
            <person name="Ito T."/>
            <person name="Fujiyama A."/>
            <person name="Inagaki F."/>
            <person name="Takami H."/>
        </authorList>
    </citation>
    <scope>NUCLEOTIDE SEQUENCE</scope>
    <source>
        <strain evidence="1">Expedition CK06-06</strain>
    </source>
</reference>
<sequence>MGIYESPTKRYGPKVQDAGIDRNPTVRPGGVKFVCGYVWVTLSTLVRHRLWVTIGLPVLAKMYFRARDICIVPGDYELRFKKA</sequence>
<proteinExistence type="predicted"/>
<protein>
    <submittedName>
        <fullName evidence="1">Uncharacterized protein</fullName>
    </submittedName>
</protein>
<dbReference type="AlphaFoldDB" id="X1FAZ6"/>
<dbReference type="EMBL" id="BARU01005842">
    <property type="protein sequence ID" value="GAH42127.1"/>
    <property type="molecule type" value="Genomic_DNA"/>
</dbReference>
<accession>X1FAZ6</accession>
<organism evidence="1">
    <name type="scientific">marine sediment metagenome</name>
    <dbReference type="NCBI Taxonomy" id="412755"/>
    <lineage>
        <taxon>unclassified sequences</taxon>
        <taxon>metagenomes</taxon>
        <taxon>ecological metagenomes</taxon>
    </lineage>
</organism>